<dbReference type="PROSITE" id="PS50048">
    <property type="entry name" value="ZN2_CY6_FUNGAL_2"/>
    <property type="match status" value="1"/>
</dbReference>
<feature type="region of interest" description="Disordered" evidence="3">
    <location>
        <begin position="48"/>
        <end position="74"/>
    </location>
</feature>
<dbReference type="GO" id="GO:0008270">
    <property type="term" value="F:zinc ion binding"/>
    <property type="evidence" value="ECO:0007669"/>
    <property type="project" value="InterPro"/>
</dbReference>
<organism evidence="5 6">
    <name type="scientific">Trichoderma harzianum</name>
    <name type="common">Hypocrea lixii</name>
    <dbReference type="NCBI Taxonomy" id="5544"/>
    <lineage>
        <taxon>Eukaryota</taxon>
        <taxon>Fungi</taxon>
        <taxon>Dikarya</taxon>
        <taxon>Ascomycota</taxon>
        <taxon>Pezizomycotina</taxon>
        <taxon>Sordariomycetes</taxon>
        <taxon>Hypocreomycetidae</taxon>
        <taxon>Hypocreales</taxon>
        <taxon>Hypocreaceae</taxon>
        <taxon>Trichoderma</taxon>
    </lineage>
</organism>
<comment type="caution">
    <text evidence="5">The sequence shown here is derived from an EMBL/GenBank/DDBJ whole genome shotgun (WGS) entry which is preliminary data.</text>
</comment>
<dbReference type="InterPro" id="IPR036864">
    <property type="entry name" value="Zn2-C6_fun-type_DNA-bd_sf"/>
</dbReference>
<dbReference type="GO" id="GO:0000981">
    <property type="term" value="F:DNA-binding transcription factor activity, RNA polymerase II-specific"/>
    <property type="evidence" value="ECO:0007669"/>
    <property type="project" value="InterPro"/>
</dbReference>
<evidence type="ECO:0000313" key="6">
    <source>
        <dbReference type="Proteomes" id="UP000034112"/>
    </source>
</evidence>
<dbReference type="PANTHER" id="PTHR37534">
    <property type="entry name" value="TRANSCRIPTIONAL ACTIVATOR PROTEIN UGA3"/>
    <property type="match status" value="1"/>
</dbReference>
<evidence type="ECO:0000256" key="1">
    <source>
        <dbReference type="ARBA" id="ARBA00004123"/>
    </source>
</evidence>
<evidence type="ECO:0000256" key="2">
    <source>
        <dbReference type="ARBA" id="ARBA00023242"/>
    </source>
</evidence>
<dbReference type="Pfam" id="PF00172">
    <property type="entry name" value="Zn_clus"/>
    <property type="match status" value="1"/>
</dbReference>
<accession>A0A0F9X4M0</accession>
<dbReference type="InterPro" id="IPR021858">
    <property type="entry name" value="Fun_TF"/>
</dbReference>
<dbReference type="PROSITE" id="PS00463">
    <property type="entry name" value="ZN2_CY6_FUNGAL_1"/>
    <property type="match status" value="1"/>
</dbReference>
<dbReference type="EMBL" id="JOKZ01000272">
    <property type="protein sequence ID" value="KKP00151.1"/>
    <property type="molecule type" value="Genomic_DNA"/>
</dbReference>
<dbReference type="CDD" id="cd00067">
    <property type="entry name" value="GAL4"/>
    <property type="match status" value="1"/>
</dbReference>
<evidence type="ECO:0000259" key="4">
    <source>
        <dbReference type="PROSITE" id="PS50048"/>
    </source>
</evidence>
<dbReference type="Proteomes" id="UP000034112">
    <property type="component" value="Unassembled WGS sequence"/>
</dbReference>
<comment type="subcellular location">
    <subcellularLocation>
        <location evidence="1">Nucleus</location>
    </subcellularLocation>
</comment>
<dbReference type="GO" id="GO:0005634">
    <property type="term" value="C:nucleus"/>
    <property type="evidence" value="ECO:0007669"/>
    <property type="project" value="UniProtKB-SubCell"/>
</dbReference>
<dbReference type="Pfam" id="PF11951">
    <property type="entry name" value="Fungal_trans_2"/>
    <property type="match status" value="1"/>
</dbReference>
<dbReference type="PANTHER" id="PTHR37534:SF7">
    <property type="entry name" value="TRANSCRIPTIONAL ACTIVATOR PROTEIN UGA3"/>
    <property type="match status" value="1"/>
</dbReference>
<dbReference type="SUPFAM" id="SSF57701">
    <property type="entry name" value="Zn2/Cys6 DNA-binding domain"/>
    <property type="match status" value="1"/>
</dbReference>
<dbReference type="Gene3D" id="4.10.240.10">
    <property type="entry name" value="Zn(2)-C6 fungal-type DNA-binding domain"/>
    <property type="match status" value="1"/>
</dbReference>
<reference evidence="6" key="1">
    <citation type="journal article" date="2015" name="Genome Announc.">
        <title>Draft whole-genome sequence of the biocontrol agent Trichoderma harzianum T6776.</title>
        <authorList>
            <person name="Baroncelli R."/>
            <person name="Piaggeschi G."/>
            <person name="Fiorini L."/>
            <person name="Bertolini E."/>
            <person name="Zapparata A."/>
            <person name="Pe M.E."/>
            <person name="Sarrocco S."/>
            <person name="Vannacci G."/>
        </authorList>
    </citation>
    <scope>NUCLEOTIDE SEQUENCE [LARGE SCALE GENOMIC DNA]</scope>
    <source>
        <strain evidence="6">T6776</strain>
    </source>
</reference>
<dbReference type="OrthoDB" id="3509362at2759"/>
<dbReference type="OMA" id="YIPMAFH"/>
<sequence>MDLPDLYDLVDIEGSLELPSECDAFLPLPQNTASPATHQTLALETSTFEPPALRSDTWTSEQDPTPRQRQRRYAPRSRQGCLTCRARRKRCDIQHPVCRTCTRVNAECKWPEKLRIPDINNGDKSLKNQNKVTPIRSDSEALSIQTNNFNVSSVADAYLTASRTTSGNGGIPRSLAAETMFARQLSPTEVSRERYLLTYYIHSFIPQVTLVQSPSNFFTSLYIPMAFHYSGVMDAIIACSAAHLAKSVHGSDRMKELNSVAIRRQQLARDFVTEHTTCPKSSGWEECKLEVVVVLLLLIGLESQTGGRSMRWMQRVNCVRQLLQTYPTTATKTWSAWEAECVHRHFLYHDVMSLIMEDVLEPETQADLTKRSGPFSDCAATLSVPRTQDLSEQEVVTKSANHSEFHQYGSAPQGVDCLLGLSKDLFSTITELRRLPSRDSELIDMEAPAFLKIETDLSNWQYDHATASSLDFNTRLDLIALSECHRLTALILLYRRYPSRSYCLPHLASQILGVLSRITPSSAVISALTPILFLAGAELNSEVEMALCAARLKSIREANKMMNIAAVEEILRVIWEERLQKKGRTDWLEILRTRRWTLSLG</sequence>
<keyword evidence="2" id="KW-0539">Nucleus</keyword>
<dbReference type="GO" id="GO:0045944">
    <property type="term" value="P:positive regulation of transcription by RNA polymerase II"/>
    <property type="evidence" value="ECO:0007669"/>
    <property type="project" value="TreeGrafter"/>
</dbReference>
<gene>
    <name evidence="5" type="ORF">THAR02_07735</name>
</gene>
<dbReference type="InterPro" id="IPR001138">
    <property type="entry name" value="Zn2Cys6_DnaBD"/>
</dbReference>
<feature type="domain" description="Zn(2)-C6 fungal-type" evidence="4">
    <location>
        <begin position="80"/>
        <end position="110"/>
    </location>
</feature>
<proteinExistence type="predicted"/>
<name>A0A0F9X4M0_TRIHA</name>
<protein>
    <recommendedName>
        <fullName evidence="4">Zn(2)-C6 fungal-type domain-containing protein</fullName>
    </recommendedName>
</protein>
<evidence type="ECO:0000256" key="3">
    <source>
        <dbReference type="SAM" id="MobiDB-lite"/>
    </source>
</evidence>
<dbReference type="AlphaFoldDB" id="A0A0F9X4M0"/>
<evidence type="ECO:0000313" key="5">
    <source>
        <dbReference type="EMBL" id="KKP00151.1"/>
    </source>
</evidence>
<dbReference type="GO" id="GO:0000976">
    <property type="term" value="F:transcription cis-regulatory region binding"/>
    <property type="evidence" value="ECO:0007669"/>
    <property type="project" value="TreeGrafter"/>
</dbReference>
<dbReference type="SMART" id="SM00066">
    <property type="entry name" value="GAL4"/>
    <property type="match status" value="1"/>
</dbReference>